<feature type="region of interest" description="Disordered" evidence="5">
    <location>
        <begin position="520"/>
        <end position="558"/>
    </location>
</feature>
<dbReference type="GO" id="GO:0005245">
    <property type="term" value="F:voltage-gated calcium channel activity"/>
    <property type="evidence" value="ECO:0007669"/>
    <property type="project" value="TreeGrafter"/>
</dbReference>
<feature type="transmembrane region" description="Helical" evidence="6">
    <location>
        <begin position="196"/>
        <end position="218"/>
    </location>
</feature>
<feature type="compositionally biased region" description="Acidic residues" evidence="5">
    <location>
        <begin position="527"/>
        <end position="538"/>
    </location>
</feature>
<feature type="transmembrane region" description="Helical" evidence="6">
    <location>
        <begin position="247"/>
        <end position="274"/>
    </location>
</feature>
<dbReference type="GO" id="GO:0030317">
    <property type="term" value="P:flagellated sperm motility"/>
    <property type="evidence" value="ECO:0007669"/>
    <property type="project" value="InterPro"/>
</dbReference>
<evidence type="ECO:0000256" key="3">
    <source>
        <dbReference type="ARBA" id="ARBA00022989"/>
    </source>
</evidence>
<name>A0A507FEV8_9FUNG</name>
<accession>A0A507FEV8</accession>
<dbReference type="OrthoDB" id="416585at2759"/>
<feature type="transmembrane region" description="Helical" evidence="6">
    <location>
        <begin position="343"/>
        <end position="362"/>
    </location>
</feature>
<dbReference type="Gene3D" id="1.20.120.350">
    <property type="entry name" value="Voltage-gated potassium channels. Chain C"/>
    <property type="match status" value="1"/>
</dbReference>
<feature type="domain" description="Ion transport" evidence="7">
    <location>
        <begin position="165"/>
        <end position="399"/>
    </location>
</feature>
<evidence type="ECO:0000259" key="7">
    <source>
        <dbReference type="Pfam" id="PF00520"/>
    </source>
</evidence>
<dbReference type="Gene3D" id="1.10.287.70">
    <property type="match status" value="1"/>
</dbReference>
<comment type="caution">
    <text evidence="8">The sequence shown here is derived from an EMBL/GenBank/DDBJ whole genome shotgun (WGS) entry which is preliminary data.</text>
</comment>
<protein>
    <recommendedName>
        <fullName evidence="7">Ion transport domain-containing protein</fullName>
    </recommendedName>
</protein>
<evidence type="ECO:0000256" key="5">
    <source>
        <dbReference type="SAM" id="MobiDB-lite"/>
    </source>
</evidence>
<keyword evidence="2 6" id="KW-0812">Transmembrane</keyword>
<reference evidence="8 9" key="1">
    <citation type="journal article" date="2019" name="Sci. Rep.">
        <title>Comparative genomics of chytrid fungi reveal insights into the obligate biotrophic and pathogenic lifestyle of Synchytrium endobioticum.</title>
        <authorList>
            <person name="van de Vossenberg B.T.L.H."/>
            <person name="Warris S."/>
            <person name="Nguyen H.D.T."/>
            <person name="van Gent-Pelzer M.P.E."/>
            <person name="Joly D.L."/>
            <person name="van de Geest H.C."/>
            <person name="Bonants P.J.M."/>
            <person name="Smith D.S."/>
            <person name="Levesque C.A."/>
            <person name="van der Lee T.A.J."/>
        </authorList>
    </citation>
    <scope>NUCLEOTIDE SEQUENCE [LARGE SCALE GENOMIC DNA]</scope>
    <source>
        <strain evidence="8 9">CBS 675.73</strain>
    </source>
</reference>
<feature type="transmembrane region" description="Helical" evidence="6">
    <location>
        <begin position="165"/>
        <end position="184"/>
    </location>
</feature>
<keyword evidence="3 6" id="KW-1133">Transmembrane helix</keyword>
<dbReference type="PANTHER" id="PTHR47077:SF1">
    <property type="entry name" value="CATION CHANNEL SPERM-ASSOCIATED PROTEIN 4"/>
    <property type="match status" value="1"/>
</dbReference>
<evidence type="ECO:0000256" key="1">
    <source>
        <dbReference type="ARBA" id="ARBA00004141"/>
    </source>
</evidence>
<dbReference type="EMBL" id="QEAP01000162">
    <property type="protein sequence ID" value="TPX73826.1"/>
    <property type="molecule type" value="Genomic_DNA"/>
</dbReference>
<comment type="subcellular location">
    <subcellularLocation>
        <location evidence="1">Membrane</location>
        <topology evidence="1">Multi-pass membrane protein</topology>
    </subcellularLocation>
</comment>
<keyword evidence="9" id="KW-1185">Reference proteome</keyword>
<dbReference type="Proteomes" id="UP000320333">
    <property type="component" value="Unassembled WGS sequence"/>
</dbReference>
<dbReference type="SUPFAM" id="SSF81324">
    <property type="entry name" value="Voltage-gated potassium channels"/>
    <property type="match status" value="1"/>
</dbReference>
<evidence type="ECO:0000256" key="4">
    <source>
        <dbReference type="ARBA" id="ARBA00023136"/>
    </source>
</evidence>
<evidence type="ECO:0000256" key="6">
    <source>
        <dbReference type="SAM" id="Phobius"/>
    </source>
</evidence>
<evidence type="ECO:0000313" key="9">
    <source>
        <dbReference type="Proteomes" id="UP000320333"/>
    </source>
</evidence>
<dbReference type="GO" id="GO:0005227">
    <property type="term" value="F:calcium-activated cation channel activity"/>
    <property type="evidence" value="ECO:0007669"/>
    <property type="project" value="InterPro"/>
</dbReference>
<dbReference type="InterPro" id="IPR027359">
    <property type="entry name" value="Volt_channel_dom_sf"/>
</dbReference>
<organism evidence="8 9">
    <name type="scientific">Chytriomyces confervae</name>
    <dbReference type="NCBI Taxonomy" id="246404"/>
    <lineage>
        <taxon>Eukaryota</taxon>
        <taxon>Fungi</taxon>
        <taxon>Fungi incertae sedis</taxon>
        <taxon>Chytridiomycota</taxon>
        <taxon>Chytridiomycota incertae sedis</taxon>
        <taxon>Chytridiomycetes</taxon>
        <taxon>Chytridiales</taxon>
        <taxon>Chytriomycetaceae</taxon>
        <taxon>Chytriomyces</taxon>
    </lineage>
</organism>
<feature type="transmembrane region" description="Helical" evidence="6">
    <location>
        <begin position="374"/>
        <end position="396"/>
    </location>
</feature>
<feature type="transmembrane region" description="Helical" evidence="6">
    <location>
        <begin position="402"/>
        <end position="420"/>
    </location>
</feature>
<gene>
    <name evidence="8" type="ORF">CcCBS67573_g04905</name>
</gene>
<dbReference type="InterPro" id="IPR028744">
    <property type="entry name" value="CatSper4"/>
</dbReference>
<dbReference type="GO" id="GO:0036128">
    <property type="term" value="C:CatSper complex"/>
    <property type="evidence" value="ECO:0007669"/>
    <property type="project" value="InterPro"/>
</dbReference>
<feature type="transmembrane region" description="Helical" evidence="6">
    <location>
        <begin position="309"/>
        <end position="331"/>
    </location>
</feature>
<dbReference type="PANTHER" id="PTHR47077">
    <property type="entry name" value="ION_TRANS DOMAIN-CONTAINING PROTEIN"/>
    <property type="match status" value="1"/>
</dbReference>
<proteinExistence type="predicted"/>
<sequence length="558" mass="63788">MDAPPKTRMNDGITRAERRILARAGIDVLLTNSAFKQPDIIDKAPISSGIMQRKVHFADDAIHRHDAQIPPLQDLTESVETMRRMGGNNLEPGFIRDELTQNDDDNTDSYDKVRKIIFDQAIQYNITKLEQKNVNFTDIVDVNDHHALENRVSEDIAARFGEGDAFRLFMLLVIVANSVMIGLQTNYTWDAQYGDVFYILDFSFLAIYIMEILFKWFYGSCSQGLFDLCLTTHLSGFTQFWKSGWNWFDLLIVTLSLIGSYVPIFSNAGILRLLRVLRAFRTLRSITILNGLQVVVQTILDSIPDMLNVTLLLLVIMFIWAVVGVTLFSSILPDYFGDLGSTMFTLFVMATQIGWLHSFDYLEEKGQFTAAAIYYTSFMIVGVFIFLKIIVAVVVSNLVNPSISYVVLSGYIASHTLLTIKEDSYANRSREQLKSKRALKSAKNLTQGKKKYRRSIRNMPPSFDAVWKSQIPYEIPDFDKISKTKVENYFLLLTIIEENLREFNTLRSKLRDIQFEVRMANSRPSGESEEDIVEDEEAAREKEDEGDALSRWIKTKGE</sequence>
<dbReference type="InterPro" id="IPR005821">
    <property type="entry name" value="Ion_trans_dom"/>
</dbReference>
<evidence type="ECO:0000313" key="8">
    <source>
        <dbReference type="EMBL" id="TPX73826.1"/>
    </source>
</evidence>
<dbReference type="GO" id="GO:0006814">
    <property type="term" value="P:sodium ion transport"/>
    <property type="evidence" value="ECO:0007669"/>
    <property type="project" value="TreeGrafter"/>
</dbReference>
<dbReference type="AlphaFoldDB" id="A0A507FEV8"/>
<keyword evidence="4 6" id="KW-0472">Membrane</keyword>
<evidence type="ECO:0000256" key="2">
    <source>
        <dbReference type="ARBA" id="ARBA00022692"/>
    </source>
</evidence>
<dbReference type="Pfam" id="PF00520">
    <property type="entry name" value="Ion_trans"/>
    <property type="match status" value="1"/>
</dbReference>
<dbReference type="STRING" id="246404.A0A507FEV8"/>